<sequence>MCRLLGFVSRTETTIPDALGADFDAFTALSTTLHSDGWGLASENSVGRTHTIAAEAAHSSDRYAAAFADSRTTSAIAHLRAATLDLDVAERNTHPFIHGDLSFAHNGSIREIAAIEPLIDADLLATLRGETDSERYLLALVSEMRRSSVVDAVRTVAERLGDVADEASINALLLTPDELVVVADDPAKAPAFLGADYYELSYTVTDGYTAVASSGWERDGWHRVPERSVVTIDRRTLELRIHDLEGASSLQSFAVAA</sequence>
<evidence type="ECO:0000259" key="2">
    <source>
        <dbReference type="PROSITE" id="PS51278"/>
    </source>
</evidence>
<dbReference type="InterPro" id="IPR026869">
    <property type="entry name" value="EgtC-like"/>
</dbReference>
<dbReference type="PANTHER" id="PTHR42824:SF1">
    <property type="entry name" value="GLUTAMINE AMIDOTRANSFERASE YAFJ-RELATED"/>
    <property type="match status" value="1"/>
</dbReference>
<dbReference type="EMBL" id="QEEX01000001">
    <property type="protein sequence ID" value="PWB97671.1"/>
    <property type="molecule type" value="Genomic_DNA"/>
</dbReference>
<evidence type="ECO:0000313" key="4">
    <source>
        <dbReference type="Proteomes" id="UP000244978"/>
    </source>
</evidence>
<dbReference type="SUPFAM" id="SSF56235">
    <property type="entry name" value="N-terminal nucleophile aminohydrolases (Ntn hydrolases)"/>
    <property type="match status" value="1"/>
</dbReference>
<keyword evidence="1" id="KW-0315">Glutamine amidotransferase</keyword>
<gene>
    <name evidence="3" type="ORF">DF220_07390</name>
</gene>
<feature type="domain" description="Glutamine amidotransferase type-2" evidence="2">
    <location>
        <begin position="2"/>
        <end position="235"/>
    </location>
</feature>
<dbReference type="CDD" id="cd01908">
    <property type="entry name" value="YafJ"/>
    <property type="match status" value="1"/>
</dbReference>
<comment type="caution">
    <text evidence="3">The sequence shown here is derived from an EMBL/GenBank/DDBJ whole genome shotgun (WGS) entry which is preliminary data.</text>
</comment>
<keyword evidence="4" id="KW-1185">Reference proteome</keyword>
<dbReference type="PANTHER" id="PTHR42824">
    <property type="entry name" value="GLUTAMINE AMIDOTRANSFERASE"/>
    <property type="match status" value="1"/>
</dbReference>
<dbReference type="AlphaFoldDB" id="A0A2U1T1B6"/>
<name>A0A2U1T1B6_9MICO</name>
<dbReference type="RefSeq" id="WP_108997581.1">
    <property type="nucleotide sequence ID" value="NZ_QEEX01000001.1"/>
</dbReference>
<accession>A0A2U1T1B6</accession>
<evidence type="ECO:0000313" key="3">
    <source>
        <dbReference type="EMBL" id="PWB97671.1"/>
    </source>
</evidence>
<evidence type="ECO:0000256" key="1">
    <source>
        <dbReference type="ARBA" id="ARBA00022962"/>
    </source>
</evidence>
<dbReference type="InterPro" id="IPR029055">
    <property type="entry name" value="Ntn_hydrolases_N"/>
</dbReference>
<dbReference type="Pfam" id="PF13230">
    <property type="entry name" value="GATase_4"/>
    <property type="match status" value="1"/>
</dbReference>
<dbReference type="PROSITE" id="PS51278">
    <property type="entry name" value="GATASE_TYPE_2"/>
    <property type="match status" value="1"/>
</dbReference>
<reference evidence="4" key="1">
    <citation type="submission" date="2018-04" db="EMBL/GenBank/DDBJ databases">
        <authorList>
            <person name="Liu S."/>
            <person name="Wang Z."/>
            <person name="Li J."/>
        </authorList>
    </citation>
    <scope>NUCLEOTIDE SEQUENCE [LARGE SCALE GENOMIC DNA]</scope>
    <source>
        <strain evidence="4">S1194</strain>
    </source>
</reference>
<dbReference type="Proteomes" id="UP000244978">
    <property type="component" value="Unassembled WGS sequence"/>
</dbReference>
<proteinExistence type="predicted"/>
<protein>
    <recommendedName>
        <fullName evidence="2">Glutamine amidotransferase type-2 domain-containing protein</fullName>
    </recommendedName>
</protein>
<dbReference type="InterPro" id="IPR017932">
    <property type="entry name" value="GATase_2_dom"/>
</dbReference>
<organism evidence="3 4">
    <name type="scientific">Homoserinimonas hongtaonis</name>
    <dbReference type="NCBI Taxonomy" id="2079791"/>
    <lineage>
        <taxon>Bacteria</taxon>
        <taxon>Bacillati</taxon>
        <taxon>Actinomycetota</taxon>
        <taxon>Actinomycetes</taxon>
        <taxon>Micrococcales</taxon>
        <taxon>Microbacteriaceae</taxon>
        <taxon>Homoserinimonas</taxon>
    </lineage>
</organism>
<dbReference type="Gene3D" id="3.60.20.10">
    <property type="entry name" value="Glutamine Phosphoribosylpyrophosphate, subunit 1, domain 1"/>
    <property type="match status" value="1"/>
</dbReference>